<comment type="caution">
    <text evidence="3">The sequence shown here is derived from an EMBL/GenBank/DDBJ whole genome shotgun (WGS) entry which is preliminary data.</text>
</comment>
<evidence type="ECO:0000313" key="5">
    <source>
        <dbReference type="EMBL" id="CAF3834802.1"/>
    </source>
</evidence>
<organism evidence="3 6">
    <name type="scientific">Rotaria magnacalcarata</name>
    <dbReference type="NCBI Taxonomy" id="392030"/>
    <lineage>
        <taxon>Eukaryota</taxon>
        <taxon>Metazoa</taxon>
        <taxon>Spiralia</taxon>
        <taxon>Gnathifera</taxon>
        <taxon>Rotifera</taxon>
        <taxon>Eurotatoria</taxon>
        <taxon>Bdelloidea</taxon>
        <taxon>Philodinida</taxon>
        <taxon>Philodinidae</taxon>
        <taxon>Rotaria</taxon>
    </lineage>
</organism>
<evidence type="ECO:0000313" key="6">
    <source>
        <dbReference type="Proteomes" id="UP000663834"/>
    </source>
</evidence>
<accession>A0A816H530</accession>
<sequence length="197" mass="23240">MAKTNFPDLSNIREHYETLHNLQHEQLIAVRKENHGLRLKLAHDKERRLIKKKEYEEKLEKLQILANDASIRLNEGSELIRKLQKHLKISQEKLSDKTKSLLEKDDTLRHYQSHITQLNDKINQLTDEKKKLIDEYTIQKLQFSLNFNDNQKVDVAVQTSPALSIQRRSVRFNLNKENCSIDPKYFPSTVLVNNQSK</sequence>
<dbReference type="EMBL" id="CAJOBH010000168">
    <property type="protein sequence ID" value="CAF3767037.1"/>
    <property type="molecule type" value="Genomic_DNA"/>
</dbReference>
<dbReference type="EMBL" id="CAJNOV010005349">
    <property type="protein sequence ID" value="CAF1207051.1"/>
    <property type="molecule type" value="Genomic_DNA"/>
</dbReference>
<gene>
    <name evidence="4" type="ORF">BYL167_LOCUS1186</name>
    <name evidence="2" type="ORF">CJN711_LOCUS12324</name>
    <name evidence="5" type="ORF">GIL414_LOCUS3023</name>
    <name evidence="3" type="ORF">KQP761_LOCUS37816</name>
</gene>
<dbReference type="EMBL" id="CAJOBJ010000631">
    <property type="protein sequence ID" value="CAF3834802.1"/>
    <property type="molecule type" value="Genomic_DNA"/>
</dbReference>
<evidence type="ECO:0000313" key="3">
    <source>
        <dbReference type="EMBL" id="CAF1684096.1"/>
    </source>
</evidence>
<dbReference type="Proteomes" id="UP000663834">
    <property type="component" value="Unassembled WGS sequence"/>
</dbReference>
<dbReference type="EMBL" id="CAJNOW010021398">
    <property type="protein sequence ID" value="CAF1684096.1"/>
    <property type="molecule type" value="Genomic_DNA"/>
</dbReference>
<feature type="coiled-coil region" evidence="1">
    <location>
        <begin position="108"/>
        <end position="142"/>
    </location>
</feature>
<dbReference type="AlphaFoldDB" id="A0A816H530"/>
<evidence type="ECO:0000256" key="1">
    <source>
        <dbReference type="SAM" id="Coils"/>
    </source>
</evidence>
<evidence type="ECO:0000313" key="4">
    <source>
        <dbReference type="EMBL" id="CAF3767037.1"/>
    </source>
</evidence>
<dbReference type="Proteomes" id="UP000681967">
    <property type="component" value="Unassembled WGS sequence"/>
</dbReference>
<reference evidence="3" key="1">
    <citation type="submission" date="2021-02" db="EMBL/GenBank/DDBJ databases">
        <authorList>
            <person name="Nowell W R."/>
        </authorList>
    </citation>
    <scope>NUCLEOTIDE SEQUENCE</scope>
</reference>
<evidence type="ECO:0000313" key="2">
    <source>
        <dbReference type="EMBL" id="CAF1207051.1"/>
    </source>
</evidence>
<feature type="coiled-coil region" evidence="1">
    <location>
        <begin position="45"/>
        <end position="72"/>
    </location>
</feature>
<protein>
    <submittedName>
        <fullName evidence="3">Uncharacterized protein</fullName>
    </submittedName>
</protein>
<proteinExistence type="predicted"/>
<name>A0A816H530_9BILA</name>
<dbReference type="Proteomes" id="UP000681720">
    <property type="component" value="Unassembled WGS sequence"/>
</dbReference>
<keyword evidence="1" id="KW-0175">Coiled coil</keyword>
<dbReference type="OrthoDB" id="10021503at2759"/>
<dbReference type="Proteomes" id="UP000663855">
    <property type="component" value="Unassembled WGS sequence"/>
</dbReference>